<reference evidence="3 4" key="1">
    <citation type="submission" date="2019-09" db="EMBL/GenBank/DDBJ databases">
        <title>FDA dAtabase for Regulatory Grade micrObial Sequences (FDA-ARGOS): Supporting development and validation of Infectious Disease Dx tests.</title>
        <authorList>
            <person name="Sciortino C."/>
            <person name="Tallon L."/>
            <person name="Sadzewicz L."/>
            <person name="Vavikolanu K."/>
            <person name="Mehta A."/>
            <person name="Aluvathingal J."/>
            <person name="Nadendla S."/>
            <person name="Nandy P."/>
            <person name="Geyer C."/>
            <person name="Yan Y."/>
            <person name="Sichtig H."/>
        </authorList>
    </citation>
    <scope>NUCLEOTIDE SEQUENCE [LARGE SCALE GENOMIC DNA]</scope>
    <source>
        <strain evidence="3 4">FDAARGOS_640</strain>
    </source>
</reference>
<keyword evidence="2" id="KW-0472">Membrane</keyword>
<evidence type="ECO:0000313" key="4">
    <source>
        <dbReference type="Proteomes" id="UP000323865"/>
    </source>
</evidence>
<evidence type="ECO:0000256" key="1">
    <source>
        <dbReference type="SAM" id="MobiDB-lite"/>
    </source>
</evidence>
<name>A0ABX6A5D6_9MICO</name>
<evidence type="ECO:0000256" key="2">
    <source>
        <dbReference type="SAM" id="Phobius"/>
    </source>
</evidence>
<sequence>MILAHLTPALLLADGATTPPGTEEMTTATVTPGLPGFFVFLAMAVAMLLLALDLSRRVRRSSARENVRRRMEEAAKAERGEAHEETKNSK</sequence>
<proteinExistence type="predicted"/>
<feature type="compositionally biased region" description="Basic and acidic residues" evidence="1">
    <location>
        <begin position="62"/>
        <end position="90"/>
    </location>
</feature>
<evidence type="ECO:0000313" key="3">
    <source>
        <dbReference type="EMBL" id="QEU12333.1"/>
    </source>
</evidence>
<dbReference type="RefSeq" id="WP_150333531.1">
    <property type="nucleotide sequence ID" value="NZ_CP044108.1"/>
</dbReference>
<keyword evidence="2" id="KW-0812">Transmembrane</keyword>
<organism evidence="3 4">
    <name type="scientific">Dermabacter vaginalis</name>
    <dbReference type="NCBI Taxonomy" id="1630135"/>
    <lineage>
        <taxon>Bacteria</taxon>
        <taxon>Bacillati</taxon>
        <taxon>Actinomycetota</taxon>
        <taxon>Actinomycetes</taxon>
        <taxon>Micrococcales</taxon>
        <taxon>Dermabacteraceae</taxon>
        <taxon>Dermabacter</taxon>
    </lineage>
</organism>
<dbReference type="Proteomes" id="UP000323865">
    <property type="component" value="Chromosome"/>
</dbReference>
<dbReference type="EMBL" id="CP044108">
    <property type="protein sequence ID" value="QEU12333.1"/>
    <property type="molecule type" value="Genomic_DNA"/>
</dbReference>
<feature type="transmembrane region" description="Helical" evidence="2">
    <location>
        <begin position="34"/>
        <end position="54"/>
    </location>
</feature>
<feature type="region of interest" description="Disordered" evidence="1">
    <location>
        <begin position="59"/>
        <end position="90"/>
    </location>
</feature>
<keyword evidence="2" id="KW-1133">Transmembrane helix</keyword>
<gene>
    <name evidence="3" type="ORF">FOB48_08470</name>
</gene>
<protein>
    <submittedName>
        <fullName evidence="3">Uncharacterized protein</fullName>
    </submittedName>
</protein>
<accession>A0ABX6A5D6</accession>
<keyword evidence="4" id="KW-1185">Reference proteome</keyword>